<feature type="compositionally biased region" description="Low complexity" evidence="1">
    <location>
        <begin position="755"/>
        <end position="764"/>
    </location>
</feature>
<feature type="region of interest" description="Disordered" evidence="1">
    <location>
        <begin position="870"/>
        <end position="906"/>
    </location>
</feature>
<feature type="compositionally biased region" description="Gly residues" evidence="1">
    <location>
        <begin position="1612"/>
        <end position="1621"/>
    </location>
</feature>
<feature type="compositionally biased region" description="Low complexity" evidence="1">
    <location>
        <begin position="1156"/>
        <end position="1172"/>
    </location>
</feature>
<evidence type="ECO:0000313" key="4">
    <source>
        <dbReference type="Proteomes" id="UP001055712"/>
    </source>
</evidence>
<evidence type="ECO:0008006" key="5">
    <source>
        <dbReference type="Google" id="ProtNLM"/>
    </source>
</evidence>
<organism evidence="3 4">
    <name type="scientific">Chlorella vulgaris</name>
    <name type="common">Green alga</name>
    <dbReference type="NCBI Taxonomy" id="3077"/>
    <lineage>
        <taxon>Eukaryota</taxon>
        <taxon>Viridiplantae</taxon>
        <taxon>Chlorophyta</taxon>
        <taxon>core chlorophytes</taxon>
        <taxon>Trebouxiophyceae</taxon>
        <taxon>Chlorellales</taxon>
        <taxon>Chlorellaceae</taxon>
        <taxon>Chlorella clade</taxon>
        <taxon>Chlorella</taxon>
    </lineage>
</organism>
<feature type="chain" id="PRO_5039205044" description="Guanylate cyclase domain-containing protein" evidence="2">
    <location>
        <begin position="22"/>
        <end position="1653"/>
    </location>
</feature>
<feature type="compositionally biased region" description="Gly residues" evidence="1">
    <location>
        <begin position="1455"/>
        <end position="1464"/>
    </location>
</feature>
<evidence type="ECO:0000256" key="1">
    <source>
        <dbReference type="SAM" id="MobiDB-lite"/>
    </source>
</evidence>
<feature type="compositionally biased region" description="Low complexity" evidence="1">
    <location>
        <begin position="982"/>
        <end position="994"/>
    </location>
</feature>
<reference evidence="3" key="2">
    <citation type="submission" date="2020-11" db="EMBL/GenBank/DDBJ databases">
        <authorList>
            <person name="Cecchin M."/>
            <person name="Marcolungo L."/>
            <person name="Rossato M."/>
            <person name="Girolomoni L."/>
            <person name="Cosentino E."/>
            <person name="Cuine S."/>
            <person name="Li-Beisson Y."/>
            <person name="Delledonne M."/>
            <person name="Ballottari M."/>
        </authorList>
    </citation>
    <scope>NUCLEOTIDE SEQUENCE</scope>
    <source>
        <strain evidence="3">211/11P</strain>
        <tissue evidence="3">Whole cell</tissue>
    </source>
</reference>
<protein>
    <recommendedName>
        <fullName evidence="5">Guanylate cyclase domain-containing protein</fullName>
    </recommendedName>
</protein>
<proteinExistence type="predicted"/>
<feature type="compositionally biased region" description="Polar residues" evidence="1">
    <location>
        <begin position="892"/>
        <end position="902"/>
    </location>
</feature>
<feature type="compositionally biased region" description="Low complexity" evidence="1">
    <location>
        <begin position="715"/>
        <end position="740"/>
    </location>
</feature>
<feature type="compositionally biased region" description="Low complexity" evidence="1">
    <location>
        <begin position="1058"/>
        <end position="1073"/>
    </location>
</feature>
<feature type="compositionally biased region" description="Basic residues" evidence="1">
    <location>
        <begin position="1026"/>
        <end position="1035"/>
    </location>
</feature>
<sequence>MRPGRGLCLACLLFLLPLAVGSDHGDTCLPPPEPPAPVDPMLSPLELLDLGAAAVRYLRAFTTQCWLPDFNAPIAMFDNSWAVALVTIWNDLTVPSNGLGRLVTSMQLQTEALMMIDDNRPGDALSVLELAVLFTLYPVHHEPEALAAWHRSLASNDTLFASRRQSLAKTLALMTTAQASVGQASNSVDALEAAMVAGTAAGELFALSADVTLAPPMPPLPPAPRPGREAALVGSPEALRYTLTEVAQNTAAVLMQAKPEQLEVLLDSRGLEFPEACGSRSSLLRVLVPALRVPLRLVEGGSEEAVRVEVPPNIDDLLQPQPRTGPPEVGDVARLGAIFADVVATLQQPLLSDIGIKCSDATGRQQLHMCREQSHAQFESWGDGEPVVSDRMFAMLAHVLQIEEALWRLDQVLDRAMTGVRLGDGTTWVKHRGYTWVLGSYMSAKLYPHGQGTPQYYQTRRPSEPQVGSTICLDKTYLLDTVLRLDQEGLRGLQYALDNLHYAQFHAGGQEAFWHLLSKDNPLCSGAACQTGDTPLASLVTSEGGSPLPDPPRPMIVDFRFVSEQQLQANLAAATDPSYRVQDPFVAAFLSFCFVSCAGLYLYTHRGRIRLALTPGLQRHNSVSASGEQRSALAQRRNSATAALREALAGDNISRQNVTKLHAAIDLAEATGVEKPLVRKAKSALQALKRRKQHGGSITGTGNAAANPNPPIGHSQSRLQQQSGLASQAGGLSAAAAAGRTCHSSGTSDMSGCPSGSSDLTSSSRSLSASSAALYSAAAAAATAAGLPGGWPEANSEESSLGQQHTEESEASCESGASTSHVAASPNHAGKAAAAARTAAPPLVAGSAASGASGGGAAALFFTPPQAPHLAAVSSETPNSPGTPVESPPRTGGSQTALSSPRCSPLAAPLPAFSQGRLATTATTAGQAAAMAAPGAPPPRLDLPHAAMAVAAAASAAAASDALVHVSLSSLAPPEAVAAAEACASQEQQRQRAAMDSSPGSPSLQHTPRGPPQLDAAAQSRLTPRQQKKLLRLQQKHAAAAAGRTAPPSLADSEEQEAQGQAQLAAGSPGQLLRRQLSLPAGGGASPAKPKLPRPSRMDGLAQDDGEAREQGQQGEKLLTKQLSRKELQALAARQESFPSKLPRSAKKKAGKERQSLAGAGSGSDASMHAGRQAGGGSQSGGRSEREVVRRTVSDPLCADSLASPLRPTGAAAAVDAPARGESGLLPHEARARHMSRWPAASQPLWSPGGSETTLNANAPEFSPSPSRPPQDLAVGSPPQQYYSPDLQGLALATGYGGTFPSPAAEPSALGCSSGGLRHSPFIADSSGRGLLRTHSVPFSPNSSLSYITSSNQSSIDPQQSAAAALAAAAAAPGSGGGGGGLGQPSLLVQLQQIWGGGAGDSVPLPGFGAGVGPALGLPSRHPVAIPAGSEQQQQQQQLAALMYMQQLELQQRLAGGGGGGGGSDSAPVSPHQLPATSADVLRQVLGSPLSPLPGSRLAGGAGGGQRDGGAAAWAALEAPAAGSGGELGALEPAASLQGSMSLSRELAQAQLQVLRQLGEATDDGSTSEGGGGGGSRRRSLALAAQRASLDLAALRRVSPVTLQLAAHCGSSGGGGGGGGTAAEVASSPPATMHGHRIDSFDLEALGFTESGE</sequence>
<feature type="region of interest" description="Disordered" evidence="1">
    <location>
        <begin position="686"/>
        <end position="764"/>
    </location>
</feature>
<feature type="region of interest" description="Disordered" evidence="1">
    <location>
        <begin position="1130"/>
        <end position="1190"/>
    </location>
</feature>
<name>A0A9D4YUI5_CHLVU</name>
<feature type="region of interest" description="Disordered" evidence="1">
    <location>
        <begin position="1612"/>
        <end position="1635"/>
    </location>
</feature>
<feature type="region of interest" description="Disordered" evidence="1">
    <location>
        <begin position="982"/>
        <end position="1114"/>
    </location>
</feature>
<feature type="region of interest" description="Disordered" evidence="1">
    <location>
        <begin position="1453"/>
        <end position="1473"/>
    </location>
</feature>
<accession>A0A9D4YUI5</accession>
<dbReference type="EMBL" id="SIDB01000010">
    <property type="protein sequence ID" value="KAI3427054.1"/>
    <property type="molecule type" value="Genomic_DNA"/>
</dbReference>
<feature type="region of interest" description="Disordered" evidence="1">
    <location>
        <begin position="786"/>
        <end position="829"/>
    </location>
</feature>
<feature type="region of interest" description="Disordered" evidence="1">
    <location>
        <begin position="1241"/>
        <end position="1281"/>
    </location>
</feature>
<feature type="compositionally biased region" description="Low complexity" evidence="1">
    <location>
        <begin position="812"/>
        <end position="829"/>
    </location>
</feature>
<evidence type="ECO:0000256" key="2">
    <source>
        <dbReference type="SAM" id="SignalP"/>
    </source>
</evidence>
<reference evidence="3" key="1">
    <citation type="journal article" date="2019" name="Plant J.">
        <title>Chlorella vulgaris genome assembly and annotation reveals the molecular basis for metabolic acclimation to high light conditions.</title>
        <authorList>
            <person name="Cecchin M."/>
            <person name="Marcolungo L."/>
            <person name="Rossato M."/>
            <person name="Girolomoni L."/>
            <person name="Cosentino E."/>
            <person name="Cuine S."/>
            <person name="Li-Beisson Y."/>
            <person name="Delledonne M."/>
            <person name="Ballottari M."/>
        </authorList>
    </citation>
    <scope>NUCLEOTIDE SEQUENCE</scope>
    <source>
        <strain evidence="3">211/11P</strain>
    </source>
</reference>
<comment type="caution">
    <text evidence="3">The sequence shown here is derived from an EMBL/GenBank/DDBJ whole genome shotgun (WGS) entry which is preliminary data.</text>
</comment>
<feature type="signal peptide" evidence="2">
    <location>
        <begin position="1"/>
        <end position="21"/>
    </location>
</feature>
<gene>
    <name evidence="3" type="ORF">D9Q98_006995</name>
</gene>
<feature type="region of interest" description="Disordered" evidence="1">
    <location>
        <begin position="1559"/>
        <end position="1580"/>
    </location>
</feature>
<keyword evidence="4" id="KW-1185">Reference proteome</keyword>
<keyword evidence="2" id="KW-0732">Signal</keyword>
<feature type="compositionally biased region" description="Low complexity" evidence="1">
    <location>
        <begin position="1036"/>
        <end position="1048"/>
    </location>
</feature>
<dbReference type="Proteomes" id="UP001055712">
    <property type="component" value="Unassembled WGS sequence"/>
</dbReference>
<evidence type="ECO:0000313" key="3">
    <source>
        <dbReference type="EMBL" id="KAI3427054.1"/>
    </source>
</evidence>
<dbReference type="OrthoDB" id="515348at2759"/>